<gene>
    <name evidence="2" type="ORF">HCTV-9_gp33</name>
</gene>
<feature type="compositionally biased region" description="Basic and acidic residues" evidence="1">
    <location>
        <begin position="18"/>
        <end position="29"/>
    </location>
</feature>
<accession>A0AAE8XUZ9</accession>
<organism evidence="2 3">
    <name type="scientific">Haloarcula phage HCTV-9</name>
    <dbReference type="NCBI Taxonomy" id="2877984"/>
    <lineage>
        <taxon>Viruses</taxon>
        <taxon>Duplodnaviria</taxon>
        <taxon>Heunggongvirae</taxon>
        <taxon>Uroviricota</taxon>
        <taxon>Caudoviricetes</taxon>
        <taxon>Thumleimavirales</taxon>
        <taxon>Hafunaviridae</taxon>
        <taxon>Haloferacalesvirus</taxon>
        <taxon>Haloferacalesvirus hv5</taxon>
    </lineage>
</organism>
<dbReference type="EMBL" id="MZ334503">
    <property type="protein sequence ID" value="UBF20474.1"/>
    <property type="molecule type" value="Genomic_DNA"/>
</dbReference>
<feature type="region of interest" description="Disordered" evidence="1">
    <location>
        <begin position="100"/>
        <end position="131"/>
    </location>
</feature>
<sequence>MEKIILYIPDDDGEYPVDDPRVDEVRTDPETDTPYIKDINVPDEGEFTLNRLYITQEKKDILHQAISEYETETAKTDPDPQIQIATLEKAISNMWDVVSGEDIGSALPDEQTESTDTSSDGSTTTDDSTSA</sequence>
<name>A0AAE8XUZ9_9CAUD</name>
<reference evidence="2" key="1">
    <citation type="submission" date="2021-05" db="EMBL/GenBank/DDBJ databases">
        <title>Diversity, taxonomy and evolution of archaeal viruses of the class Caudoviricetes.</title>
        <authorList>
            <person name="Liu Y."/>
            <person name="Demina T.A."/>
            <person name="Roux S."/>
            <person name="Aiewsakun P."/>
            <person name="Kazlauskas D."/>
            <person name="Simmonds P."/>
            <person name="Prangishvili D."/>
            <person name="Oksanen H.M."/>
            <person name="Krupovic M."/>
        </authorList>
    </citation>
    <scope>NUCLEOTIDE SEQUENCE</scope>
    <source>
        <strain evidence="2">HCTV-9/18</strain>
    </source>
</reference>
<feature type="compositionally biased region" description="Low complexity" evidence="1">
    <location>
        <begin position="114"/>
        <end position="131"/>
    </location>
</feature>
<dbReference type="Proteomes" id="UP000827413">
    <property type="component" value="Segment"/>
</dbReference>
<proteinExistence type="predicted"/>
<evidence type="ECO:0000313" key="3">
    <source>
        <dbReference type="Proteomes" id="UP000827413"/>
    </source>
</evidence>
<evidence type="ECO:0000256" key="1">
    <source>
        <dbReference type="SAM" id="MobiDB-lite"/>
    </source>
</evidence>
<evidence type="ECO:0000313" key="2">
    <source>
        <dbReference type="EMBL" id="UBF20474.1"/>
    </source>
</evidence>
<protein>
    <submittedName>
        <fullName evidence="2">Uncharacterized protein</fullName>
    </submittedName>
</protein>
<feature type="region of interest" description="Disordered" evidence="1">
    <location>
        <begin position="9"/>
        <end position="40"/>
    </location>
</feature>